<evidence type="ECO:0000313" key="5">
    <source>
        <dbReference type="Proteomes" id="UP001430172"/>
    </source>
</evidence>
<reference evidence="4" key="1">
    <citation type="submission" date="2021-02" db="EMBL/GenBank/DDBJ databases">
        <title>Phycicoccus sp. MQZ13P-5T, whole genome shotgun sequence.</title>
        <authorList>
            <person name="Tuo L."/>
        </authorList>
    </citation>
    <scope>NUCLEOTIDE SEQUENCE</scope>
    <source>
        <strain evidence="4">MQZ13P-5</strain>
    </source>
</reference>
<feature type="chain" id="PRO_5045682880" evidence="2">
    <location>
        <begin position="24"/>
        <end position="232"/>
    </location>
</feature>
<evidence type="ECO:0000313" key="4">
    <source>
        <dbReference type="EMBL" id="MBM6399947.1"/>
    </source>
</evidence>
<gene>
    <name evidence="4" type="ORF">JQN70_06090</name>
</gene>
<feature type="domain" description="DUF4232" evidence="3">
    <location>
        <begin position="93"/>
        <end position="227"/>
    </location>
</feature>
<accession>A0ABS2CJ95</accession>
<organism evidence="4 5">
    <name type="scientific">Phycicoccus sonneratiae</name>
    <dbReference type="NCBI Taxonomy" id="2807628"/>
    <lineage>
        <taxon>Bacteria</taxon>
        <taxon>Bacillati</taxon>
        <taxon>Actinomycetota</taxon>
        <taxon>Actinomycetes</taxon>
        <taxon>Micrococcales</taxon>
        <taxon>Intrasporangiaceae</taxon>
        <taxon>Phycicoccus</taxon>
    </lineage>
</organism>
<keyword evidence="5" id="KW-1185">Reference proteome</keyword>
<feature type="compositionally biased region" description="Low complexity" evidence="1">
    <location>
        <begin position="36"/>
        <end position="85"/>
    </location>
</feature>
<dbReference type="Proteomes" id="UP001430172">
    <property type="component" value="Unassembled WGS sequence"/>
</dbReference>
<evidence type="ECO:0000256" key="2">
    <source>
        <dbReference type="SAM" id="SignalP"/>
    </source>
</evidence>
<evidence type="ECO:0000259" key="3">
    <source>
        <dbReference type="Pfam" id="PF14016"/>
    </source>
</evidence>
<dbReference type="PROSITE" id="PS51257">
    <property type="entry name" value="PROKAR_LIPOPROTEIN"/>
    <property type="match status" value="1"/>
</dbReference>
<feature type="signal peptide" evidence="2">
    <location>
        <begin position="1"/>
        <end position="23"/>
    </location>
</feature>
<evidence type="ECO:0000256" key="1">
    <source>
        <dbReference type="SAM" id="MobiDB-lite"/>
    </source>
</evidence>
<dbReference type="InterPro" id="IPR025326">
    <property type="entry name" value="DUF4232"/>
</dbReference>
<dbReference type="Pfam" id="PF14016">
    <property type="entry name" value="DUF4232"/>
    <property type="match status" value="1"/>
</dbReference>
<name>A0ABS2CJ95_9MICO</name>
<dbReference type="EMBL" id="JAFDVD010000007">
    <property type="protein sequence ID" value="MBM6399947.1"/>
    <property type="molecule type" value="Genomic_DNA"/>
</dbReference>
<dbReference type="RefSeq" id="WP_204130432.1">
    <property type="nucleotide sequence ID" value="NZ_JAFDVD010000007.1"/>
</dbReference>
<sequence>MSTHPARPVLVVAALVATLGATACGNGLESDGAVTGSGPSTTSSSSGSPSPATPAPGESSPSSDGTGTSPSATSTSGTSGTSGSSGDDRTGRCTLGHLAVGARSPEGGGSAGSSYLLLTFRNTGSGTCVLSGFPGVSFVGKGDGTQLGAPAVRTGSARTVDLAAGGSTTALLRIADAGAYDERSCAPTTADGFRVYPPGSTEAAYVEKKVQVCQGSTGGSPQLTIASVGTSG</sequence>
<keyword evidence="2" id="KW-0732">Signal</keyword>
<protein>
    <submittedName>
        <fullName evidence="4">DUF4232 domain-containing protein</fullName>
    </submittedName>
</protein>
<comment type="caution">
    <text evidence="4">The sequence shown here is derived from an EMBL/GenBank/DDBJ whole genome shotgun (WGS) entry which is preliminary data.</text>
</comment>
<feature type="region of interest" description="Disordered" evidence="1">
    <location>
        <begin position="29"/>
        <end position="93"/>
    </location>
</feature>
<proteinExistence type="predicted"/>